<evidence type="ECO:0000313" key="9">
    <source>
        <dbReference type="EMBL" id="QMV43448.1"/>
    </source>
</evidence>
<evidence type="ECO:0000256" key="6">
    <source>
        <dbReference type="ARBA" id="ARBA00023136"/>
    </source>
</evidence>
<dbReference type="GO" id="GO:0005886">
    <property type="term" value="C:plasma membrane"/>
    <property type="evidence" value="ECO:0007669"/>
    <property type="project" value="UniProtKB-SubCell"/>
</dbReference>
<evidence type="ECO:0000259" key="8">
    <source>
        <dbReference type="PROSITE" id="PS50156"/>
    </source>
</evidence>
<dbReference type="InterPro" id="IPR050545">
    <property type="entry name" value="Mycobact_MmpL"/>
</dbReference>
<dbReference type="Pfam" id="PF03176">
    <property type="entry name" value="MMPL"/>
    <property type="match status" value="2"/>
</dbReference>
<dbReference type="PROSITE" id="PS50156">
    <property type="entry name" value="SSD"/>
    <property type="match status" value="1"/>
</dbReference>
<evidence type="ECO:0000256" key="1">
    <source>
        <dbReference type="ARBA" id="ARBA00004651"/>
    </source>
</evidence>
<keyword evidence="10" id="KW-1185">Reference proteome</keyword>
<feature type="transmembrane region" description="Helical" evidence="7">
    <location>
        <begin position="291"/>
        <end position="313"/>
    </location>
</feature>
<feature type="transmembrane region" description="Helical" evidence="7">
    <location>
        <begin position="742"/>
        <end position="763"/>
    </location>
</feature>
<feature type="transmembrane region" description="Helical" evidence="7">
    <location>
        <begin position="700"/>
        <end position="721"/>
    </location>
</feature>
<dbReference type="EMBL" id="CP041969">
    <property type="protein sequence ID" value="QMV43448.1"/>
    <property type="molecule type" value="Genomic_DNA"/>
</dbReference>
<dbReference type="PANTHER" id="PTHR33406">
    <property type="entry name" value="MEMBRANE PROTEIN MJ1562-RELATED"/>
    <property type="match status" value="1"/>
</dbReference>
<evidence type="ECO:0000256" key="2">
    <source>
        <dbReference type="ARBA" id="ARBA00010157"/>
    </source>
</evidence>
<dbReference type="Proteomes" id="UP000515679">
    <property type="component" value="Chromosome"/>
</dbReference>
<evidence type="ECO:0000256" key="7">
    <source>
        <dbReference type="SAM" id="Phobius"/>
    </source>
</evidence>
<dbReference type="KEGG" id="cchl:FPL14_21410"/>
<dbReference type="Gene3D" id="1.20.1640.10">
    <property type="entry name" value="Multidrug efflux transporter AcrB transmembrane domain"/>
    <property type="match status" value="2"/>
</dbReference>
<evidence type="ECO:0000256" key="4">
    <source>
        <dbReference type="ARBA" id="ARBA00022692"/>
    </source>
</evidence>
<gene>
    <name evidence="9" type="ORF">FPL14_21410</name>
</gene>
<feature type="transmembrane region" description="Helical" evidence="7">
    <location>
        <begin position="640"/>
        <end position="659"/>
    </location>
</feature>
<keyword evidence="4 7" id="KW-0812">Transmembrane</keyword>
<dbReference type="SUPFAM" id="SSF82866">
    <property type="entry name" value="Multidrug efflux transporter AcrB transmembrane domain"/>
    <property type="match status" value="2"/>
</dbReference>
<feature type="domain" description="SSD" evidence="8">
    <location>
        <begin position="669"/>
        <end position="797"/>
    </location>
</feature>
<reference evidence="9 10" key="1">
    <citation type="submission" date="2019-07" db="EMBL/GenBank/DDBJ databases">
        <authorList>
            <person name="Kim J.K."/>
            <person name="Cheong H.-M."/>
            <person name="Choi Y."/>
            <person name="Hwang K.J."/>
            <person name="Lee S."/>
            <person name="Choi C."/>
        </authorList>
    </citation>
    <scope>NUCLEOTIDE SEQUENCE [LARGE SCALE GENOMIC DNA]</scope>
    <source>
        <strain evidence="9 10">KS 22</strain>
    </source>
</reference>
<dbReference type="RefSeq" id="WP_182299683.1">
    <property type="nucleotide sequence ID" value="NZ_CP041969.1"/>
</dbReference>
<keyword evidence="5 7" id="KW-1133">Transmembrane helix</keyword>
<feature type="transmembrane region" description="Helical" evidence="7">
    <location>
        <begin position="375"/>
        <end position="393"/>
    </location>
</feature>
<feature type="transmembrane region" description="Helical" evidence="7">
    <location>
        <begin position="769"/>
        <end position="800"/>
    </location>
</feature>
<keyword evidence="6 7" id="KW-0472">Membrane</keyword>
<organism evidence="9 10">
    <name type="scientific">Cohnella cholangitidis</name>
    <dbReference type="NCBI Taxonomy" id="2598458"/>
    <lineage>
        <taxon>Bacteria</taxon>
        <taxon>Bacillati</taxon>
        <taxon>Bacillota</taxon>
        <taxon>Bacilli</taxon>
        <taxon>Bacillales</taxon>
        <taxon>Paenibacillaceae</taxon>
        <taxon>Cohnella</taxon>
    </lineage>
</organism>
<feature type="transmembrane region" description="Helical" evidence="7">
    <location>
        <begin position="319"/>
        <end position="341"/>
    </location>
</feature>
<name>A0A7G5C2L4_9BACL</name>
<evidence type="ECO:0000256" key="3">
    <source>
        <dbReference type="ARBA" id="ARBA00022475"/>
    </source>
</evidence>
<accession>A0A7G5C2L4</accession>
<comment type="similarity">
    <text evidence="2">Belongs to the resistance-nodulation-cell division (RND) (TC 2.A.6) family. MmpL subfamily.</text>
</comment>
<dbReference type="PANTHER" id="PTHR33406:SF6">
    <property type="entry name" value="MEMBRANE PROTEIN YDGH-RELATED"/>
    <property type="match status" value="1"/>
</dbReference>
<keyword evidence="3" id="KW-1003">Cell membrane</keyword>
<sequence length="814" mass="89084">MDKWISRIAKLRWVVIASWLVLASLSLFVLPDLQAVVRQTEQKFLPTDADSVRATRLLQEINPSSRSLSNAVIVFSRPEKLSEEDIQWMNDLLARIESRKQELMIASVLSAQSEPELAERLLSKDGSTLLAVINLPYADFQDATRITLNKLKQLLAGAPEGTSAVLTGNAPLSQDFQQTSESGLRRTEIITIGIVLLILLLVFRSPATPIIPLLTIGVSYVISRGLISWFSQFGIPVSHFTESFLIAVLFGAGTDYCMLMIQRYREELRTGNDGNVLSAIARTMNGVGKTIVYSACTVLAAFLLIGFAEFGLYRSAVGVAIGMLVAIAAALTLTPALLITFGKNVFWPYPLEEIRKHRDSWLWGKLASLTSKRSGLVLLATIVLVAPLTLLFHDKRSFDDISEINPRSDSIIGFRQVERTFSAGEVFPVTVAVTAGQSMRTKSGLAALEQISSDLTRAPNVKEVRSAVRPLGRKPEQLTVPGQLRKPNVDEIIVSIMKDQQALVEGLKSIAMGAAPLSQGLIGIVPSIRDLGNGITKLILSQFNGLQRISNPNGESPTSEQSEANRQALDFYISPDGLTTKIELILDTNPYSNEAMQSMPLIADHIRDSVHATSLSNPNFYLTGVSAKYNELSDISYRDFVRTSLFVLVGIAIVLILLLRSLLAPLYVLLSLGFNYLVTMGILEFVFVEVLGYSGLSWTVSFFIFLIIVALGVDYSIFLMARFKEEHRPGDVAPAMAKAMRTTGGIIASAAVIMAGTFGALSFSGVNTLVQIGIGTLIGLLLYATIFMALIVPAFAFLLGEANWWPFRNRSDRK</sequence>
<dbReference type="InterPro" id="IPR000731">
    <property type="entry name" value="SSD"/>
</dbReference>
<evidence type="ECO:0000256" key="5">
    <source>
        <dbReference type="ARBA" id="ARBA00022989"/>
    </source>
</evidence>
<protein>
    <submittedName>
        <fullName evidence="9">MMPL family transporter</fullName>
    </submittedName>
</protein>
<dbReference type="AlphaFoldDB" id="A0A7G5C2L4"/>
<feature type="transmembrane region" description="Helical" evidence="7">
    <location>
        <begin position="666"/>
        <end position="688"/>
    </location>
</feature>
<dbReference type="InterPro" id="IPR004869">
    <property type="entry name" value="MMPL_dom"/>
</dbReference>
<evidence type="ECO:0000313" key="10">
    <source>
        <dbReference type="Proteomes" id="UP000515679"/>
    </source>
</evidence>
<comment type="subcellular location">
    <subcellularLocation>
        <location evidence="1">Cell membrane</location>
        <topology evidence="1">Multi-pass membrane protein</topology>
    </subcellularLocation>
</comment>
<proteinExistence type="inferred from homology"/>